<dbReference type="EMBL" id="KN838554">
    <property type="protein sequence ID" value="KIK06192.1"/>
    <property type="molecule type" value="Genomic_DNA"/>
</dbReference>
<evidence type="ECO:0000313" key="1">
    <source>
        <dbReference type="EMBL" id="KIK06192.1"/>
    </source>
</evidence>
<organism evidence="1 2">
    <name type="scientific">Laccaria amethystina LaAM-08-1</name>
    <dbReference type="NCBI Taxonomy" id="1095629"/>
    <lineage>
        <taxon>Eukaryota</taxon>
        <taxon>Fungi</taxon>
        <taxon>Dikarya</taxon>
        <taxon>Basidiomycota</taxon>
        <taxon>Agaricomycotina</taxon>
        <taxon>Agaricomycetes</taxon>
        <taxon>Agaricomycetidae</taxon>
        <taxon>Agaricales</taxon>
        <taxon>Agaricineae</taxon>
        <taxon>Hydnangiaceae</taxon>
        <taxon>Laccaria</taxon>
    </lineage>
</organism>
<dbReference type="AlphaFoldDB" id="A0A0C9Y7J0"/>
<reference evidence="2" key="2">
    <citation type="submission" date="2015-01" db="EMBL/GenBank/DDBJ databases">
        <title>Evolutionary Origins and Diversification of the Mycorrhizal Mutualists.</title>
        <authorList>
            <consortium name="DOE Joint Genome Institute"/>
            <consortium name="Mycorrhizal Genomics Consortium"/>
            <person name="Kohler A."/>
            <person name="Kuo A."/>
            <person name="Nagy L.G."/>
            <person name="Floudas D."/>
            <person name="Copeland A."/>
            <person name="Barry K.W."/>
            <person name="Cichocki N."/>
            <person name="Veneault-Fourrey C."/>
            <person name="LaButti K."/>
            <person name="Lindquist E.A."/>
            <person name="Lipzen A."/>
            <person name="Lundell T."/>
            <person name="Morin E."/>
            <person name="Murat C."/>
            <person name="Riley R."/>
            <person name="Ohm R."/>
            <person name="Sun H."/>
            <person name="Tunlid A."/>
            <person name="Henrissat B."/>
            <person name="Grigoriev I.V."/>
            <person name="Hibbett D.S."/>
            <person name="Martin F."/>
        </authorList>
    </citation>
    <scope>NUCLEOTIDE SEQUENCE [LARGE SCALE GENOMIC DNA]</scope>
    <source>
        <strain evidence="2">LaAM-08-1</strain>
    </source>
</reference>
<dbReference type="Proteomes" id="UP000054477">
    <property type="component" value="Unassembled WGS sequence"/>
</dbReference>
<evidence type="ECO:0000313" key="2">
    <source>
        <dbReference type="Proteomes" id="UP000054477"/>
    </source>
</evidence>
<proteinExistence type="predicted"/>
<protein>
    <submittedName>
        <fullName evidence="1">Unplaced genomic scaffold K443scaffold_19, whole genome shotgun sequence</fullName>
    </submittedName>
</protein>
<dbReference type="OrthoDB" id="5395091at2759"/>
<name>A0A0C9Y7J0_9AGAR</name>
<sequence length="255" mass="29368">MLPRVTTPFTGPEPVSLLEKKLLDNWGRLTSETQAAIIKQTNEFIDSVLADGSPEFMVKLGFPREQIKDHVVETFYWQLAQFYRYSTPSRIADAVPALEFVVDTYKRCNPDGQKIDIFPTLYLGVALSKNPGQEERAIKVFQEALENLDKATQMPHRGLIWARAYFSRTLRKKGRVKEAKKQEKLIREWILGHPYSMPPSELKELVIEDGQRDYVFSHPEMMTAFGQMQERKDPDTGSVVVIDRRMGVTLVHQPR</sequence>
<reference evidence="1 2" key="1">
    <citation type="submission" date="2014-04" db="EMBL/GenBank/DDBJ databases">
        <authorList>
            <consortium name="DOE Joint Genome Institute"/>
            <person name="Kuo A."/>
            <person name="Kohler A."/>
            <person name="Nagy L.G."/>
            <person name="Floudas D."/>
            <person name="Copeland A."/>
            <person name="Barry K.W."/>
            <person name="Cichocki N."/>
            <person name="Veneault-Fourrey C."/>
            <person name="LaButti K."/>
            <person name="Lindquist E.A."/>
            <person name="Lipzen A."/>
            <person name="Lundell T."/>
            <person name="Morin E."/>
            <person name="Murat C."/>
            <person name="Sun H."/>
            <person name="Tunlid A."/>
            <person name="Henrissat B."/>
            <person name="Grigoriev I.V."/>
            <person name="Hibbett D.S."/>
            <person name="Martin F."/>
            <person name="Nordberg H.P."/>
            <person name="Cantor M.N."/>
            <person name="Hua S.X."/>
        </authorList>
    </citation>
    <scope>NUCLEOTIDE SEQUENCE [LARGE SCALE GENOMIC DNA]</scope>
    <source>
        <strain evidence="1 2">LaAM-08-1</strain>
    </source>
</reference>
<keyword evidence="2" id="KW-1185">Reference proteome</keyword>
<dbReference type="STRING" id="1095629.A0A0C9Y7J0"/>
<gene>
    <name evidence="1" type="ORF">K443DRAFT_674471</name>
</gene>
<accession>A0A0C9Y7J0</accession>
<dbReference type="HOGENOM" id="CLU_095760_0_0_1"/>